<name>A0A8S1NF85_9CILI</name>
<keyword evidence="1" id="KW-0479">Metal-binding</keyword>
<accession>A0A8S1NF85</accession>
<evidence type="ECO:0000313" key="3">
    <source>
        <dbReference type="EMBL" id="CAD8089016.1"/>
    </source>
</evidence>
<evidence type="ECO:0000256" key="1">
    <source>
        <dbReference type="PROSITE-ProRule" id="PRU00042"/>
    </source>
</evidence>
<dbReference type="PROSITE" id="PS00028">
    <property type="entry name" value="ZINC_FINGER_C2H2_1"/>
    <property type="match status" value="1"/>
</dbReference>
<organism evidence="3 4">
    <name type="scientific">Paramecium sonneborni</name>
    <dbReference type="NCBI Taxonomy" id="65129"/>
    <lineage>
        <taxon>Eukaryota</taxon>
        <taxon>Sar</taxon>
        <taxon>Alveolata</taxon>
        <taxon>Ciliophora</taxon>
        <taxon>Intramacronucleata</taxon>
        <taxon>Oligohymenophorea</taxon>
        <taxon>Peniculida</taxon>
        <taxon>Parameciidae</taxon>
        <taxon>Paramecium</taxon>
    </lineage>
</organism>
<keyword evidence="1" id="KW-0862">Zinc</keyword>
<keyword evidence="4" id="KW-1185">Reference proteome</keyword>
<sequence length="327" mass="38430">MQSQINRTEILTKVKKCHKNISKLNNKLDILDTLMKKQNFDIEKNTDVKKQKATENPVIIIHDETSLEIIIDADDPQQEQAVNVKEIARKLISRFYYHIKQKMRRGSINQVQALKQFYSKDYNDDLYQKLHQGLLKLYFEKDQKCKECHQTIQDQQTCLSHIRNEHLNDLQIYICLECKSSFSKEDQLEKHNQQEHNQFQTILQNQKETNVHQSQSKLLSIGNIIQHNFNQKLDLNKIVQDIQPQPILKKILVSQLNNTKSLRSSSDEAKQSMPVLNQVYIPVDLNKGDIEENQEQNKNIGPYVTKKPSKLKIKFIQVQKNDKTQKN</sequence>
<evidence type="ECO:0000313" key="4">
    <source>
        <dbReference type="Proteomes" id="UP000692954"/>
    </source>
</evidence>
<gene>
    <name evidence="3" type="ORF">PSON_ATCC_30995.1.T0530219</name>
</gene>
<comment type="caution">
    <text evidence="3">The sequence shown here is derived from an EMBL/GenBank/DDBJ whole genome shotgun (WGS) entry which is preliminary data.</text>
</comment>
<proteinExistence type="predicted"/>
<dbReference type="OrthoDB" id="293173at2759"/>
<protein>
    <recommendedName>
        <fullName evidence="2">C2H2-type domain-containing protein</fullName>
    </recommendedName>
</protein>
<dbReference type="InterPro" id="IPR013087">
    <property type="entry name" value="Znf_C2H2_type"/>
</dbReference>
<dbReference type="AlphaFoldDB" id="A0A8S1NF85"/>
<dbReference type="SMART" id="SM00355">
    <property type="entry name" value="ZnF_C2H2"/>
    <property type="match status" value="2"/>
</dbReference>
<dbReference type="EMBL" id="CAJJDN010000053">
    <property type="protein sequence ID" value="CAD8089016.1"/>
    <property type="molecule type" value="Genomic_DNA"/>
</dbReference>
<dbReference type="Proteomes" id="UP000692954">
    <property type="component" value="Unassembled WGS sequence"/>
</dbReference>
<keyword evidence="1" id="KW-0863">Zinc-finger</keyword>
<dbReference type="GO" id="GO:0008270">
    <property type="term" value="F:zinc ion binding"/>
    <property type="evidence" value="ECO:0007669"/>
    <property type="project" value="UniProtKB-KW"/>
</dbReference>
<evidence type="ECO:0000259" key="2">
    <source>
        <dbReference type="PROSITE" id="PS50157"/>
    </source>
</evidence>
<dbReference type="PROSITE" id="PS50157">
    <property type="entry name" value="ZINC_FINGER_C2H2_2"/>
    <property type="match status" value="1"/>
</dbReference>
<feature type="domain" description="C2H2-type" evidence="2">
    <location>
        <begin position="173"/>
        <end position="201"/>
    </location>
</feature>
<reference evidence="3" key="1">
    <citation type="submission" date="2021-01" db="EMBL/GenBank/DDBJ databases">
        <authorList>
            <consortium name="Genoscope - CEA"/>
            <person name="William W."/>
        </authorList>
    </citation>
    <scope>NUCLEOTIDE SEQUENCE</scope>
</reference>